<feature type="transmembrane region" description="Helical" evidence="6">
    <location>
        <begin position="6"/>
        <end position="26"/>
    </location>
</feature>
<feature type="transmembrane region" description="Helical" evidence="6">
    <location>
        <begin position="176"/>
        <end position="204"/>
    </location>
</feature>
<dbReference type="Pfam" id="PF01943">
    <property type="entry name" value="Polysacc_synt"/>
    <property type="match status" value="1"/>
</dbReference>
<sequence length="512" mass="57414">MSQLKAGAILSYVSTFITIGIALLYTPIMIRLLGQSEYGLYAMIGSISAYLSIMDLGLGNAIVRYVARNRAIGDKESEARLNGMFLFLYSIIGVLTILVGVVLYHTVQKIFGESLTAAELEKAKLMVVILIINFALSFPLSIFGSIMQAYERFIVVKVASIVRHLLNPLLTLPLLYWGYGAVMMVLVTTVINISILFYNVFYCFKYIKIKIHFGKLDFQLLKEILGYSFFIFLGIIVDQINWNTGQIILGAVSGTMVVAVFAIALQFVKLYLTFSTAISGLFLPKVSMMVAKNASHEDFTKLMIKFGRIQYIILSFILYGFILFGRPFIELWAGKNYSSAYYMVLIIMIPITIPLIQNLGLSILQAKNLQGFRSVVLILIAVFNVIISIPLAKLYGGIGVAIGTGASYLIGNAIVMNFYYFYRIGINIPLFWKNILKMSIPAFFSLVGGFLLNIFIPQVSILMLILKIILFSIIYFTFMWFFGFNSYEKGLLLPILKKLKIIRVIKPNGSIS</sequence>
<organism evidence="7 8">
    <name type="scientific">Calidifontibacillus erzurumensis</name>
    <dbReference type="NCBI Taxonomy" id="2741433"/>
    <lineage>
        <taxon>Bacteria</taxon>
        <taxon>Bacillati</taxon>
        <taxon>Bacillota</taxon>
        <taxon>Bacilli</taxon>
        <taxon>Bacillales</taxon>
        <taxon>Bacillaceae</taxon>
        <taxon>Calidifontibacillus/Schinkia group</taxon>
        <taxon>Calidifontibacillus</taxon>
    </lineage>
</organism>
<name>A0A8J8GFJ9_9BACI</name>
<dbReference type="InterPro" id="IPR050833">
    <property type="entry name" value="Poly_Biosynth_Transport"/>
</dbReference>
<dbReference type="PANTHER" id="PTHR30250:SF26">
    <property type="entry name" value="PSMA PROTEIN"/>
    <property type="match status" value="1"/>
</dbReference>
<evidence type="ECO:0000256" key="2">
    <source>
        <dbReference type="ARBA" id="ARBA00022475"/>
    </source>
</evidence>
<evidence type="ECO:0000256" key="1">
    <source>
        <dbReference type="ARBA" id="ARBA00004651"/>
    </source>
</evidence>
<feature type="transmembrane region" description="Helical" evidence="6">
    <location>
        <begin position="371"/>
        <end position="392"/>
    </location>
</feature>
<evidence type="ECO:0000256" key="6">
    <source>
        <dbReference type="SAM" id="Phobius"/>
    </source>
</evidence>
<feature type="transmembrane region" description="Helical" evidence="6">
    <location>
        <begin position="311"/>
        <end position="329"/>
    </location>
</feature>
<keyword evidence="3 6" id="KW-0812">Transmembrane</keyword>
<dbReference type="GO" id="GO:0005886">
    <property type="term" value="C:plasma membrane"/>
    <property type="evidence" value="ECO:0007669"/>
    <property type="project" value="UniProtKB-SubCell"/>
</dbReference>
<gene>
    <name evidence="7" type="ORF">HR057_13295</name>
</gene>
<proteinExistence type="predicted"/>
<dbReference type="PANTHER" id="PTHR30250">
    <property type="entry name" value="PST FAMILY PREDICTED COLANIC ACID TRANSPORTER"/>
    <property type="match status" value="1"/>
</dbReference>
<feature type="transmembrane region" description="Helical" evidence="6">
    <location>
        <begin position="38"/>
        <end position="63"/>
    </location>
</feature>
<evidence type="ECO:0000313" key="8">
    <source>
        <dbReference type="Proteomes" id="UP000625804"/>
    </source>
</evidence>
<dbReference type="RefSeq" id="WP_173731930.1">
    <property type="nucleotide sequence ID" value="NZ_JABTTE010000020.1"/>
</dbReference>
<feature type="transmembrane region" description="Helical" evidence="6">
    <location>
        <begin position="398"/>
        <end position="422"/>
    </location>
</feature>
<feature type="transmembrane region" description="Helical" evidence="6">
    <location>
        <begin position="461"/>
        <end position="482"/>
    </location>
</feature>
<evidence type="ECO:0000256" key="3">
    <source>
        <dbReference type="ARBA" id="ARBA00022692"/>
    </source>
</evidence>
<evidence type="ECO:0000256" key="4">
    <source>
        <dbReference type="ARBA" id="ARBA00022989"/>
    </source>
</evidence>
<dbReference type="InterPro" id="IPR002797">
    <property type="entry name" value="Polysacc_synth"/>
</dbReference>
<dbReference type="EMBL" id="JABTTE010000020">
    <property type="protein sequence ID" value="NSL52727.1"/>
    <property type="molecule type" value="Genomic_DNA"/>
</dbReference>
<feature type="transmembrane region" description="Helical" evidence="6">
    <location>
        <begin position="341"/>
        <end position="364"/>
    </location>
</feature>
<accession>A0A8J8GFJ9</accession>
<feature type="transmembrane region" description="Helical" evidence="6">
    <location>
        <begin position="83"/>
        <end position="104"/>
    </location>
</feature>
<feature type="transmembrane region" description="Helical" evidence="6">
    <location>
        <begin position="125"/>
        <end position="147"/>
    </location>
</feature>
<feature type="transmembrane region" description="Helical" evidence="6">
    <location>
        <begin position="248"/>
        <end position="272"/>
    </location>
</feature>
<keyword evidence="4 6" id="KW-1133">Transmembrane helix</keyword>
<feature type="transmembrane region" description="Helical" evidence="6">
    <location>
        <begin position="224"/>
        <end position="242"/>
    </location>
</feature>
<reference evidence="7" key="1">
    <citation type="submission" date="2020-06" db="EMBL/GenBank/DDBJ databases">
        <title>A novel thermopfilic bacterium from Erzurum, Turkey.</title>
        <authorList>
            <person name="Adiguzel A."/>
            <person name="Ay H."/>
            <person name="Baltaci M.O."/>
        </authorList>
    </citation>
    <scope>NUCLEOTIDE SEQUENCE</scope>
    <source>
        <strain evidence="7">P2</strain>
    </source>
</reference>
<dbReference type="Proteomes" id="UP000625804">
    <property type="component" value="Unassembled WGS sequence"/>
</dbReference>
<comment type="subcellular location">
    <subcellularLocation>
        <location evidence="1">Cell membrane</location>
        <topology evidence="1">Multi-pass membrane protein</topology>
    </subcellularLocation>
</comment>
<comment type="caution">
    <text evidence="7">The sequence shown here is derived from an EMBL/GenBank/DDBJ whole genome shotgun (WGS) entry which is preliminary data.</text>
</comment>
<dbReference type="AlphaFoldDB" id="A0A8J8GFJ9"/>
<keyword evidence="5 6" id="KW-0472">Membrane</keyword>
<keyword evidence="8" id="KW-1185">Reference proteome</keyword>
<feature type="transmembrane region" description="Helical" evidence="6">
    <location>
        <begin position="434"/>
        <end position="455"/>
    </location>
</feature>
<protein>
    <submittedName>
        <fullName evidence="7">Oligosaccharide flippase family protein</fullName>
    </submittedName>
</protein>
<keyword evidence="2" id="KW-1003">Cell membrane</keyword>
<evidence type="ECO:0000256" key="5">
    <source>
        <dbReference type="ARBA" id="ARBA00023136"/>
    </source>
</evidence>
<evidence type="ECO:0000313" key="7">
    <source>
        <dbReference type="EMBL" id="NSL52727.1"/>
    </source>
</evidence>